<evidence type="ECO:0000259" key="1">
    <source>
        <dbReference type="Pfam" id="PF12867"/>
    </source>
</evidence>
<gene>
    <name evidence="2" type="ordered locus">KNP414_07078</name>
</gene>
<organism evidence="2 3">
    <name type="scientific">Paenibacillus mucilaginosus (strain KNP414)</name>
    <dbReference type="NCBI Taxonomy" id="1036673"/>
    <lineage>
        <taxon>Bacteria</taxon>
        <taxon>Bacillati</taxon>
        <taxon>Bacillota</taxon>
        <taxon>Bacilli</taxon>
        <taxon>Bacillales</taxon>
        <taxon>Paenibacillaceae</taxon>
        <taxon>Paenibacillus</taxon>
    </lineage>
</organism>
<evidence type="ECO:0000313" key="3">
    <source>
        <dbReference type="Proteomes" id="UP000006620"/>
    </source>
</evidence>
<dbReference type="Gene3D" id="1.20.120.450">
    <property type="entry name" value="dinb family like domain"/>
    <property type="match status" value="1"/>
</dbReference>
<dbReference type="AlphaFoldDB" id="F8FKJ5"/>
<name>F8FKJ5_PAEMK</name>
<reference evidence="2 3" key="2">
    <citation type="journal article" date="2013" name="Genome Announc.">
        <title>Genome Sequence of Growth-Improving Paenibacillus mucilaginosus Strain KNP414.</title>
        <authorList>
            <person name="Lu J.J."/>
            <person name="Wang J.F."/>
            <person name="Hu X.F."/>
        </authorList>
    </citation>
    <scope>NUCLEOTIDE SEQUENCE [LARGE SCALE GENOMIC DNA]</scope>
    <source>
        <strain evidence="2 3">KNP414</strain>
    </source>
</reference>
<dbReference type="InterPro" id="IPR034660">
    <property type="entry name" value="DinB/YfiT-like"/>
</dbReference>
<feature type="domain" description="DinB-like" evidence="1">
    <location>
        <begin position="11"/>
        <end position="143"/>
    </location>
</feature>
<dbReference type="EMBL" id="CP002869">
    <property type="protein sequence ID" value="AEI45588.1"/>
    <property type="molecule type" value="Genomic_DNA"/>
</dbReference>
<sequence>MRETFLFDLVERVRTQFLKAAESCPADQRREVPQGFNNHLHWQLGHIVTVGEGILFRLSGEPSALPESYGALFSNGTRPSEWTQEPPSWETLVAQLNEQTARMRTVLAGRMDAPALENFLSMQTVDELLTAVIMHESHHAGTAKAMLRVLPIESK</sequence>
<reference evidence="3" key="1">
    <citation type="submission" date="2011-06" db="EMBL/GenBank/DDBJ databases">
        <title>Complete genome sequence of Paenibacillus mucilaginosus KNP414.</title>
        <authorList>
            <person name="Wang J."/>
            <person name="Hu S."/>
            <person name="Hu X."/>
            <person name="Zhang B."/>
            <person name="Dong D."/>
            <person name="Zhang S."/>
            <person name="Zhao K."/>
            <person name="Wu D."/>
        </authorList>
    </citation>
    <scope>NUCLEOTIDE SEQUENCE [LARGE SCALE GENOMIC DNA]</scope>
    <source>
        <strain evidence="3">KNP414</strain>
    </source>
</reference>
<dbReference type="SUPFAM" id="SSF109854">
    <property type="entry name" value="DinB/YfiT-like putative metalloenzymes"/>
    <property type="match status" value="1"/>
</dbReference>
<proteinExistence type="predicted"/>
<dbReference type="HOGENOM" id="CLU_125425_1_0_9"/>
<dbReference type="RefSeq" id="WP_013920730.1">
    <property type="nucleotide sequence ID" value="NC_015690.1"/>
</dbReference>
<evidence type="ECO:0000313" key="2">
    <source>
        <dbReference type="EMBL" id="AEI45588.1"/>
    </source>
</evidence>
<accession>F8FKJ5</accession>
<dbReference type="Proteomes" id="UP000006620">
    <property type="component" value="Chromosome"/>
</dbReference>
<dbReference type="KEGG" id="pms:KNP414_07078"/>
<dbReference type="PATRIC" id="fig|1036673.3.peg.6604"/>
<dbReference type="Pfam" id="PF12867">
    <property type="entry name" value="DinB_2"/>
    <property type="match status" value="1"/>
</dbReference>
<protein>
    <recommendedName>
        <fullName evidence="1">DinB-like domain-containing protein</fullName>
    </recommendedName>
</protein>
<dbReference type="InterPro" id="IPR024775">
    <property type="entry name" value="DinB-like"/>
</dbReference>